<evidence type="ECO:0000313" key="2">
    <source>
        <dbReference type="EMBL" id="DAE08439.1"/>
    </source>
</evidence>
<keyword evidence="1" id="KW-0175">Coiled coil</keyword>
<dbReference type="EMBL" id="BK015469">
    <property type="protein sequence ID" value="DAE08439.1"/>
    <property type="molecule type" value="Genomic_DNA"/>
</dbReference>
<name>A0A8S5PMQ4_9CAUD</name>
<protein>
    <submittedName>
        <fullName evidence="2">Uncharacterized protein</fullName>
    </submittedName>
</protein>
<reference evidence="2" key="1">
    <citation type="journal article" date="2021" name="Proc. Natl. Acad. Sci. U.S.A.">
        <title>A Catalog of Tens of Thousands of Viruses from Human Metagenomes Reveals Hidden Associations with Chronic Diseases.</title>
        <authorList>
            <person name="Tisza M.J."/>
            <person name="Buck C.B."/>
        </authorList>
    </citation>
    <scope>NUCLEOTIDE SEQUENCE</scope>
    <source>
        <strain evidence="2">CtUcA20</strain>
    </source>
</reference>
<proteinExistence type="predicted"/>
<feature type="coiled-coil region" evidence="1">
    <location>
        <begin position="327"/>
        <end position="358"/>
    </location>
</feature>
<sequence length="360" mass="41820">MARKAKVLEAGTDTASAKLYKCLRCSKEYENPIGHFYKIVHSPLYKANDCYAPLCKDCVNELFQEFARRYSSEKTACILMCHLLDIPFYHSLFDSIISNNNTFSPGLYLRIINGKQYQYQNFSTTLVSNELNKTEVDIRDQKEDKWTAAEIRVKNEVIKIVGHDPFDGYDSDDRRYLFGEFSKYLDDDLAEDPFKMSQVIQIINNNNQIRKYDLLISKMNPVTSKDDIKVLNEMKTKLVASNDKIAKENEISVKNRSNKAAGRNTLTFLMKDLREKDFKKAEANFYDQLRSEGTQWAANMSLKAIKENTFFDENDEKEVFDIQRGLIDKFQAESDEYKEKYRLALVEVEELKKQLDGNDG</sequence>
<organism evidence="2">
    <name type="scientific">Siphoviridae sp. ctUcA20</name>
    <dbReference type="NCBI Taxonomy" id="2825528"/>
    <lineage>
        <taxon>Viruses</taxon>
        <taxon>Duplodnaviria</taxon>
        <taxon>Heunggongvirae</taxon>
        <taxon>Uroviricota</taxon>
        <taxon>Caudoviricetes</taxon>
    </lineage>
</organism>
<evidence type="ECO:0000256" key="1">
    <source>
        <dbReference type="SAM" id="Coils"/>
    </source>
</evidence>
<accession>A0A8S5PMQ4</accession>